<comment type="caution">
    <text evidence="1">The sequence shown here is derived from an EMBL/GenBank/DDBJ whole genome shotgun (WGS) entry which is preliminary data.</text>
</comment>
<dbReference type="PATRIC" id="fig|1392540.3.peg.861"/>
<gene>
    <name evidence="1" type="ORF">P256_00889</name>
</gene>
<name>V2TS67_9GAMM</name>
<proteinExistence type="predicted"/>
<dbReference type="PANTHER" id="PTHR41774:SF1">
    <property type="entry name" value="NGG1P INTERACTING FACTOR NIF3"/>
    <property type="match status" value="1"/>
</dbReference>
<dbReference type="RefSeq" id="WP_023272470.1">
    <property type="nucleotide sequence ID" value="NZ_KI530712.1"/>
</dbReference>
<keyword evidence="2" id="KW-1185">Reference proteome</keyword>
<dbReference type="Gene3D" id="3.30.70.120">
    <property type="match status" value="1"/>
</dbReference>
<dbReference type="EMBL" id="AYER01000003">
    <property type="protein sequence ID" value="ESK40437.1"/>
    <property type="molecule type" value="Genomic_DNA"/>
</dbReference>
<evidence type="ECO:0000313" key="2">
    <source>
        <dbReference type="Proteomes" id="UP000023785"/>
    </source>
</evidence>
<dbReference type="OrthoDB" id="9795763at2"/>
<dbReference type="STRING" id="1392540.P256_00889"/>
<protein>
    <recommendedName>
        <fullName evidence="3">NGG1p interacting factor NIF3</fullName>
    </recommendedName>
</protein>
<evidence type="ECO:0008006" key="3">
    <source>
        <dbReference type="Google" id="ProtNLM"/>
    </source>
</evidence>
<dbReference type="eggNOG" id="COG3323">
    <property type="taxonomic scope" value="Bacteria"/>
</dbReference>
<sequence>MLKFIYFVPESHLEKTKQAIFLAKAGESEKYEHCVWQVKGLGQFKAKQGAKPFLGQIDQLEHVEEWRVETIVREENARHVLNALLDTHPYEEPAFEFKSSMN</sequence>
<dbReference type="InterPro" id="IPR036069">
    <property type="entry name" value="DUF34/NIF3_sf"/>
</dbReference>
<reference evidence="1 2" key="1">
    <citation type="submission" date="2013-10" db="EMBL/GenBank/DDBJ databases">
        <title>The Genome Sequence of Acinetobacter nectaris CIP 110549.</title>
        <authorList>
            <consortium name="The Broad Institute Genomics Platform"/>
            <consortium name="The Broad Institute Genome Sequencing Center for Infectious Disease"/>
            <person name="Cerqueira G."/>
            <person name="Feldgarden M."/>
            <person name="Courvalin P."/>
            <person name="Grillot-Courvalin C."/>
            <person name="Clermont D."/>
            <person name="Rocha E."/>
            <person name="Yoon E.-J."/>
            <person name="Nemec A."/>
            <person name="Young S.K."/>
            <person name="Zeng Q."/>
            <person name="Gargeya S."/>
            <person name="Fitzgerald M."/>
            <person name="Abouelleil A."/>
            <person name="Alvarado L."/>
            <person name="Berlin A.M."/>
            <person name="Chapman S.B."/>
            <person name="Gainer-Dewar J."/>
            <person name="Goldberg J."/>
            <person name="Gnerre S."/>
            <person name="Griggs A."/>
            <person name="Gujja S."/>
            <person name="Hansen M."/>
            <person name="Howarth C."/>
            <person name="Imamovic A."/>
            <person name="Ireland A."/>
            <person name="Larimer J."/>
            <person name="McCowan C."/>
            <person name="Murphy C."/>
            <person name="Pearson M."/>
            <person name="Poon T.W."/>
            <person name="Priest M."/>
            <person name="Roberts A."/>
            <person name="Saif S."/>
            <person name="Shea T."/>
            <person name="Sykes S."/>
            <person name="Wortman J."/>
            <person name="Nusbaum C."/>
            <person name="Birren B."/>
        </authorList>
    </citation>
    <scope>NUCLEOTIDE SEQUENCE [LARGE SCALE GENOMIC DNA]</scope>
    <source>
        <strain evidence="1 2">CIP 110549</strain>
    </source>
</reference>
<dbReference type="HOGENOM" id="CLU_120084_3_0_6"/>
<dbReference type="AlphaFoldDB" id="V2TS67"/>
<dbReference type="PANTHER" id="PTHR41774">
    <property type="match status" value="1"/>
</dbReference>
<organism evidence="1 2">
    <name type="scientific">Acinetobacter nectaris CIP 110549</name>
    <dbReference type="NCBI Taxonomy" id="1392540"/>
    <lineage>
        <taxon>Bacteria</taxon>
        <taxon>Pseudomonadati</taxon>
        <taxon>Pseudomonadota</taxon>
        <taxon>Gammaproteobacteria</taxon>
        <taxon>Moraxellales</taxon>
        <taxon>Moraxellaceae</taxon>
        <taxon>Acinetobacter</taxon>
    </lineage>
</organism>
<dbReference type="SUPFAM" id="SSF102705">
    <property type="entry name" value="NIF3 (NGG1p interacting factor 3)-like"/>
    <property type="match status" value="1"/>
</dbReference>
<dbReference type="InterPro" id="IPR015867">
    <property type="entry name" value="N-reg_PII/ATP_PRibTrfase_C"/>
</dbReference>
<evidence type="ECO:0000313" key="1">
    <source>
        <dbReference type="EMBL" id="ESK40437.1"/>
    </source>
</evidence>
<dbReference type="Proteomes" id="UP000023785">
    <property type="component" value="Unassembled WGS sequence"/>
</dbReference>
<accession>V2TS67</accession>